<organism evidence="2 3">
    <name type="scientific">Cryptococcus tetragattii IND107</name>
    <dbReference type="NCBI Taxonomy" id="1296105"/>
    <lineage>
        <taxon>Eukaryota</taxon>
        <taxon>Fungi</taxon>
        <taxon>Dikarya</taxon>
        <taxon>Basidiomycota</taxon>
        <taxon>Agaricomycotina</taxon>
        <taxon>Tremellomycetes</taxon>
        <taxon>Tremellales</taxon>
        <taxon>Cryptococcaceae</taxon>
        <taxon>Cryptococcus</taxon>
        <taxon>Cryptococcus gattii species complex</taxon>
    </lineage>
</organism>
<accession>A0ABR3BN56</accession>
<evidence type="ECO:0000256" key="1">
    <source>
        <dbReference type="SAM" id="Phobius"/>
    </source>
</evidence>
<keyword evidence="1" id="KW-1133">Transmembrane helix</keyword>
<keyword evidence="1" id="KW-0472">Membrane</keyword>
<dbReference type="GeneID" id="91991480"/>
<feature type="transmembrane region" description="Helical" evidence="1">
    <location>
        <begin position="30"/>
        <end position="51"/>
    </location>
</feature>
<proteinExistence type="predicted"/>
<sequence>MSDFLTETAVGISTDSNGFTCIESLAWDTIIKITIALMITEIVVGIAFLCIRSKRHRVDHEHGMVHAYKGVSSSGDFICLEQWLVITICITVSLLICALFTFITLSIREIWLLKQSRRGKDNEEDEKEQLMEIADEVGVSHKKMES</sequence>
<dbReference type="RefSeq" id="XP_066612576.1">
    <property type="nucleotide sequence ID" value="XM_066759089.1"/>
</dbReference>
<name>A0ABR3BN56_9TREE</name>
<evidence type="ECO:0000313" key="2">
    <source>
        <dbReference type="EMBL" id="KAL0245492.1"/>
    </source>
</evidence>
<dbReference type="EMBL" id="ATAM02000008">
    <property type="protein sequence ID" value="KAL0245492.1"/>
    <property type="molecule type" value="Genomic_DNA"/>
</dbReference>
<reference evidence="2" key="1">
    <citation type="submission" date="2015-01" db="EMBL/GenBank/DDBJ databases">
        <authorList>
            <consortium name="The Broad Institute Genomics Platform"/>
            <person name="Cuomo C."/>
            <person name="Litvintseva A."/>
            <person name="Chen Y."/>
            <person name="Heitman J."/>
            <person name="Sun S."/>
            <person name="Springer D."/>
            <person name="Dromer F."/>
            <person name="Young S."/>
            <person name="Zeng Q."/>
            <person name="Gargeya S."/>
            <person name="Abouelleil A."/>
            <person name="Alvarado L."/>
            <person name="Chapman S.B."/>
            <person name="Gainer-Dewar J."/>
            <person name="Goldberg J."/>
            <person name="Griggs A."/>
            <person name="Gujja S."/>
            <person name="Hansen M."/>
            <person name="Howarth C."/>
            <person name="Imamovic A."/>
            <person name="Larimer J."/>
            <person name="Murphy C."/>
            <person name="Naylor J."/>
            <person name="Pearson M."/>
            <person name="Priest M."/>
            <person name="Roberts A."/>
            <person name="Saif S."/>
            <person name="Shea T."/>
            <person name="Sykes S."/>
            <person name="Wortman J."/>
            <person name="Nusbaum C."/>
            <person name="Birren B."/>
        </authorList>
    </citation>
    <scope>NUCLEOTIDE SEQUENCE</scope>
    <source>
        <strain evidence="2">IND107</strain>
    </source>
</reference>
<comment type="caution">
    <text evidence="2">The sequence shown here is derived from an EMBL/GenBank/DDBJ whole genome shotgun (WGS) entry which is preliminary data.</text>
</comment>
<feature type="transmembrane region" description="Helical" evidence="1">
    <location>
        <begin position="83"/>
        <end position="107"/>
    </location>
</feature>
<reference evidence="2" key="2">
    <citation type="submission" date="2024-01" db="EMBL/GenBank/DDBJ databases">
        <title>Comparative genomics of Cryptococcus and Kwoniella reveals pathogenesis evolution and contrasting modes of karyotype evolution via chromosome fusion or intercentromeric recombination.</title>
        <authorList>
            <person name="Coelho M.A."/>
            <person name="David-Palma M."/>
            <person name="Shea T."/>
            <person name="Bowers K."/>
            <person name="Mcginley-Smith S."/>
            <person name="Mohammad A.W."/>
            <person name="Gnirke A."/>
            <person name="Yurkov A.M."/>
            <person name="Nowrousian M."/>
            <person name="Sun S."/>
            <person name="Cuomo C.A."/>
            <person name="Heitman J."/>
        </authorList>
    </citation>
    <scope>NUCLEOTIDE SEQUENCE</scope>
    <source>
        <strain evidence="2">IND107</strain>
    </source>
</reference>
<keyword evidence="1" id="KW-0812">Transmembrane</keyword>
<dbReference type="Proteomes" id="UP000054399">
    <property type="component" value="Unassembled WGS sequence"/>
</dbReference>
<gene>
    <name evidence="2" type="ORF">I308_104624</name>
</gene>
<evidence type="ECO:0000313" key="3">
    <source>
        <dbReference type="Proteomes" id="UP000054399"/>
    </source>
</evidence>
<keyword evidence="3" id="KW-1185">Reference proteome</keyword>
<protein>
    <submittedName>
        <fullName evidence="2">Uncharacterized protein</fullName>
    </submittedName>
</protein>